<proteinExistence type="predicted"/>
<evidence type="ECO:0000313" key="3">
    <source>
        <dbReference type="EMBL" id="GAB49617.1"/>
    </source>
</evidence>
<name>H5UV59_9MICO</name>
<evidence type="ECO:0000256" key="2">
    <source>
        <dbReference type="SAM" id="Phobius"/>
    </source>
</evidence>
<feature type="region of interest" description="Disordered" evidence="1">
    <location>
        <begin position="175"/>
        <end position="194"/>
    </location>
</feature>
<feature type="compositionally biased region" description="Basic and acidic residues" evidence="1">
    <location>
        <begin position="1"/>
        <end position="17"/>
    </location>
</feature>
<dbReference type="EMBL" id="BAFE01000089">
    <property type="protein sequence ID" value="GAB49617.1"/>
    <property type="molecule type" value="Genomic_DNA"/>
</dbReference>
<sequence>MTQHRVGTDEDGRRADDMAAGTAGARPDGAHGAMSVSGRRGGAARRRRRWLLAAVPALAIGAGTAAAALPGTDARSGDVAYASPGAGEALPPIADLSPVRERFETPAALPTRTGDEPSTDATTTGTLALEHGCVVARTGSTTHVVVWPAGTRAVLEEGWVTVRTADGRRVGHMGDTVPVSAEATPAGAPDEDAAPCRVEADTPVVEARL</sequence>
<dbReference type="Proteomes" id="UP000004367">
    <property type="component" value="Unassembled WGS sequence"/>
</dbReference>
<organism evidence="3 4">
    <name type="scientific">Mobilicoccus pelagius NBRC 104925</name>
    <dbReference type="NCBI Taxonomy" id="1089455"/>
    <lineage>
        <taxon>Bacteria</taxon>
        <taxon>Bacillati</taxon>
        <taxon>Actinomycetota</taxon>
        <taxon>Actinomycetes</taxon>
        <taxon>Micrococcales</taxon>
        <taxon>Dermatophilaceae</taxon>
        <taxon>Mobilicoccus</taxon>
    </lineage>
</organism>
<keyword evidence="2" id="KW-0812">Transmembrane</keyword>
<evidence type="ECO:0000256" key="1">
    <source>
        <dbReference type="SAM" id="MobiDB-lite"/>
    </source>
</evidence>
<evidence type="ECO:0000313" key="4">
    <source>
        <dbReference type="Proteomes" id="UP000004367"/>
    </source>
</evidence>
<comment type="caution">
    <text evidence="3">The sequence shown here is derived from an EMBL/GenBank/DDBJ whole genome shotgun (WGS) entry which is preliminary data.</text>
</comment>
<dbReference type="AlphaFoldDB" id="H5UV59"/>
<protein>
    <submittedName>
        <fullName evidence="3">Uncharacterized protein</fullName>
    </submittedName>
</protein>
<keyword evidence="2" id="KW-0472">Membrane</keyword>
<reference evidence="3 4" key="1">
    <citation type="submission" date="2012-02" db="EMBL/GenBank/DDBJ databases">
        <title>Whole genome shotgun sequence of Mobilicoccus pelagius NBRC 104925.</title>
        <authorList>
            <person name="Yoshida Y."/>
            <person name="Hosoyama A."/>
            <person name="Tsuchikane K."/>
            <person name="Katsumata H."/>
            <person name="Yamazaki S."/>
            <person name="Fujita N."/>
        </authorList>
    </citation>
    <scope>NUCLEOTIDE SEQUENCE [LARGE SCALE GENOMIC DNA]</scope>
    <source>
        <strain evidence="3 4">NBRC 104925</strain>
    </source>
</reference>
<gene>
    <name evidence="3" type="ORF">MOPEL_130_02240</name>
</gene>
<dbReference type="RefSeq" id="WP_009483460.1">
    <property type="nucleotide sequence ID" value="NZ_BAFE01000089.1"/>
</dbReference>
<keyword evidence="2" id="KW-1133">Transmembrane helix</keyword>
<keyword evidence="4" id="KW-1185">Reference proteome</keyword>
<accession>H5UV59</accession>
<feature type="transmembrane region" description="Helical" evidence="2">
    <location>
        <begin position="50"/>
        <end position="69"/>
    </location>
</feature>
<feature type="region of interest" description="Disordered" evidence="1">
    <location>
        <begin position="1"/>
        <end position="42"/>
    </location>
</feature>